<dbReference type="AlphaFoldDB" id="A0AAV4DE59"/>
<reference evidence="1 2" key="1">
    <citation type="journal article" date="2021" name="Elife">
        <title>Chloroplast acquisition without the gene transfer in kleptoplastic sea slugs, Plakobranchus ocellatus.</title>
        <authorList>
            <person name="Maeda T."/>
            <person name="Takahashi S."/>
            <person name="Yoshida T."/>
            <person name="Shimamura S."/>
            <person name="Takaki Y."/>
            <person name="Nagai Y."/>
            <person name="Toyoda A."/>
            <person name="Suzuki Y."/>
            <person name="Arimoto A."/>
            <person name="Ishii H."/>
            <person name="Satoh N."/>
            <person name="Nishiyama T."/>
            <person name="Hasebe M."/>
            <person name="Maruyama T."/>
            <person name="Minagawa J."/>
            <person name="Obokata J."/>
            <person name="Shigenobu S."/>
        </authorList>
    </citation>
    <scope>NUCLEOTIDE SEQUENCE [LARGE SCALE GENOMIC DNA]</scope>
</reference>
<dbReference type="EMBL" id="BLXT01007807">
    <property type="protein sequence ID" value="GFO42385.1"/>
    <property type="molecule type" value="Genomic_DNA"/>
</dbReference>
<sequence>MLSDPELTRHGYELWMRTRTLMIYSSAPLQLSGGGKKAEEQNSPLWILYGIGEFFWASIREIAHGKLSNAAEKLGALNRITLLYLICKFVYLRLEEVDKNNFVV</sequence>
<protein>
    <submittedName>
        <fullName evidence="1">Uncharacterized protein</fullName>
    </submittedName>
</protein>
<comment type="caution">
    <text evidence="1">The sequence shown here is derived from an EMBL/GenBank/DDBJ whole genome shotgun (WGS) entry which is preliminary data.</text>
</comment>
<dbReference type="Proteomes" id="UP000735302">
    <property type="component" value="Unassembled WGS sequence"/>
</dbReference>
<accession>A0AAV4DE59</accession>
<gene>
    <name evidence="1" type="ORF">PoB_006889000</name>
</gene>
<evidence type="ECO:0000313" key="2">
    <source>
        <dbReference type="Proteomes" id="UP000735302"/>
    </source>
</evidence>
<proteinExistence type="predicted"/>
<keyword evidence="2" id="KW-1185">Reference proteome</keyword>
<organism evidence="1 2">
    <name type="scientific">Plakobranchus ocellatus</name>
    <dbReference type="NCBI Taxonomy" id="259542"/>
    <lineage>
        <taxon>Eukaryota</taxon>
        <taxon>Metazoa</taxon>
        <taxon>Spiralia</taxon>
        <taxon>Lophotrochozoa</taxon>
        <taxon>Mollusca</taxon>
        <taxon>Gastropoda</taxon>
        <taxon>Heterobranchia</taxon>
        <taxon>Euthyneura</taxon>
        <taxon>Panpulmonata</taxon>
        <taxon>Sacoglossa</taxon>
        <taxon>Placobranchoidea</taxon>
        <taxon>Plakobranchidae</taxon>
        <taxon>Plakobranchus</taxon>
    </lineage>
</organism>
<evidence type="ECO:0000313" key="1">
    <source>
        <dbReference type="EMBL" id="GFO42385.1"/>
    </source>
</evidence>
<name>A0AAV4DE59_9GAST</name>